<dbReference type="EMBL" id="KL596946">
    <property type="protein sequence ID" value="KER21709.1"/>
    <property type="molecule type" value="Genomic_DNA"/>
</dbReference>
<evidence type="ECO:0000313" key="2">
    <source>
        <dbReference type="Proteomes" id="UP000054324"/>
    </source>
</evidence>
<dbReference type="AlphaFoldDB" id="A0A075A2W0"/>
<evidence type="ECO:0000313" key="1">
    <source>
        <dbReference type="EMBL" id="KER21709.1"/>
    </source>
</evidence>
<feature type="non-terminal residue" evidence="1">
    <location>
        <position position="208"/>
    </location>
</feature>
<protein>
    <submittedName>
        <fullName evidence="1">Uncharacterized protein</fullName>
    </submittedName>
</protein>
<name>A0A075A2W0_OPIVI</name>
<organism evidence="1 2">
    <name type="scientific">Opisthorchis viverrini</name>
    <name type="common">Southeast Asian liver fluke</name>
    <dbReference type="NCBI Taxonomy" id="6198"/>
    <lineage>
        <taxon>Eukaryota</taxon>
        <taxon>Metazoa</taxon>
        <taxon>Spiralia</taxon>
        <taxon>Lophotrochozoa</taxon>
        <taxon>Platyhelminthes</taxon>
        <taxon>Trematoda</taxon>
        <taxon>Digenea</taxon>
        <taxon>Opisthorchiida</taxon>
        <taxon>Opisthorchiata</taxon>
        <taxon>Opisthorchiidae</taxon>
        <taxon>Opisthorchis</taxon>
    </lineage>
</organism>
<accession>A0A075A2W0</accession>
<sequence length="208" mass="23807">MAWQKGVKEIIKSLGVVGVVRLPGWGPRDPVCAWLETLQEIAANRFGRFHRLLRSTVSHPPVHTYRKVVVAVFPLIYLLLTRQTVMNCSDAAITGFRCNNEHFSEPEQMSEMYINQLPSKQTQHHGNINEFVEEPTKSRKVPGQRPLLGSVYIHLEGTGVGIPGFQVVRKKLTWIRKNVWEVVDVDQKEEWSQDGALRNSDGNRRWRG</sequence>
<dbReference type="RefSeq" id="XP_009174549.1">
    <property type="nucleotide sequence ID" value="XM_009176285.1"/>
</dbReference>
<gene>
    <name evidence="1" type="ORF">T265_15028</name>
</gene>
<proteinExistence type="predicted"/>
<keyword evidence="2" id="KW-1185">Reference proteome</keyword>
<dbReference type="CTD" id="20329194"/>
<dbReference type="KEGG" id="ovi:T265_15028"/>
<dbReference type="GeneID" id="20329194"/>
<reference evidence="1 2" key="1">
    <citation type="submission" date="2013-11" db="EMBL/GenBank/DDBJ databases">
        <title>Opisthorchis viverrini - life in the bile duct.</title>
        <authorList>
            <person name="Young N.D."/>
            <person name="Nagarajan N."/>
            <person name="Lin S.J."/>
            <person name="Korhonen P.K."/>
            <person name="Jex A.R."/>
            <person name="Hall R.S."/>
            <person name="Safavi-Hemami H."/>
            <person name="Kaewkong W."/>
            <person name="Bertrand D."/>
            <person name="Gao S."/>
            <person name="Seet Q."/>
            <person name="Wongkham S."/>
            <person name="Teh B.T."/>
            <person name="Wongkham C."/>
            <person name="Intapan P.M."/>
            <person name="Maleewong W."/>
            <person name="Yang X."/>
            <person name="Hu M."/>
            <person name="Wang Z."/>
            <person name="Hofmann A."/>
            <person name="Sternberg P.W."/>
            <person name="Tan P."/>
            <person name="Wang J."/>
            <person name="Gasser R.B."/>
        </authorList>
    </citation>
    <scope>NUCLEOTIDE SEQUENCE [LARGE SCALE GENOMIC DNA]</scope>
</reference>
<dbReference type="Proteomes" id="UP000054324">
    <property type="component" value="Unassembled WGS sequence"/>
</dbReference>